<gene>
    <name evidence="8" type="primary">ugpB</name>
    <name evidence="8" type="ORF">PGB34_10035</name>
</gene>
<comment type="subcellular location">
    <subcellularLocation>
        <location evidence="1">Periplasm</location>
    </subcellularLocation>
</comment>
<evidence type="ECO:0000256" key="1">
    <source>
        <dbReference type="ARBA" id="ARBA00004418"/>
    </source>
</evidence>
<reference evidence="8" key="1">
    <citation type="submission" date="2023-01" db="EMBL/GenBank/DDBJ databases">
        <title>Xenophilus mangrovi sp. nov., isolated from soil of Mangrove nature reserve.</title>
        <authorList>
            <person name="Xu S."/>
            <person name="Liu Z."/>
            <person name="Xu Y."/>
        </authorList>
    </citation>
    <scope>NUCLEOTIDE SEQUENCE</scope>
    <source>
        <strain evidence="8">YW8</strain>
    </source>
</reference>
<evidence type="ECO:0000256" key="6">
    <source>
        <dbReference type="ARBA" id="ARBA00022729"/>
    </source>
</evidence>
<evidence type="ECO:0000256" key="7">
    <source>
        <dbReference type="SAM" id="SignalP"/>
    </source>
</evidence>
<dbReference type="Pfam" id="PF13416">
    <property type="entry name" value="SBP_bac_8"/>
    <property type="match status" value="1"/>
</dbReference>
<evidence type="ECO:0000256" key="2">
    <source>
        <dbReference type="ARBA" id="ARBA00008520"/>
    </source>
</evidence>
<comment type="caution">
    <text evidence="8">The sequence shown here is derived from an EMBL/GenBank/DDBJ whole genome shotgun (WGS) entry which is preliminary data.</text>
</comment>
<dbReference type="Proteomes" id="UP001212602">
    <property type="component" value="Unassembled WGS sequence"/>
</dbReference>
<dbReference type="RefSeq" id="WP_271427939.1">
    <property type="nucleotide sequence ID" value="NZ_JAQIPB010000003.1"/>
</dbReference>
<dbReference type="EMBL" id="JAQIPB010000003">
    <property type="protein sequence ID" value="MDA7416703.1"/>
    <property type="molecule type" value="Genomic_DNA"/>
</dbReference>
<evidence type="ECO:0000256" key="5">
    <source>
        <dbReference type="ARBA" id="ARBA00022448"/>
    </source>
</evidence>
<dbReference type="NCBIfam" id="NF008211">
    <property type="entry name" value="PRK10974.1"/>
    <property type="match status" value="1"/>
</dbReference>
<proteinExistence type="inferred from homology"/>
<dbReference type="Gene3D" id="3.40.190.10">
    <property type="entry name" value="Periplasmic binding protein-like II"/>
    <property type="match status" value="2"/>
</dbReference>
<name>A0AAE3N889_9BURK</name>
<keyword evidence="6 7" id="KW-0732">Signal</keyword>
<feature type="chain" id="PRO_5042262100" description="sn-glycerol-3-phosphate-binding periplasmic protein UgpB" evidence="7">
    <location>
        <begin position="23"/>
        <end position="440"/>
    </location>
</feature>
<comment type="subunit">
    <text evidence="3">The complex is composed of two ATP-binding proteins (UgpC), two transmembrane proteins (UgpA and UgpE) and a solute-binding protein (UgpB).</text>
</comment>
<evidence type="ECO:0000313" key="9">
    <source>
        <dbReference type="Proteomes" id="UP001212602"/>
    </source>
</evidence>
<dbReference type="GO" id="GO:0042597">
    <property type="term" value="C:periplasmic space"/>
    <property type="evidence" value="ECO:0007669"/>
    <property type="project" value="UniProtKB-SubCell"/>
</dbReference>
<dbReference type="CDD" id="cd14748">
    <property type="entry name" value="PBP2_UgpB"/>
    <property type="match status" value="1"/>
</dbReference>
<dbReference type="PANTHER" id="PTHR43649">
    <property type="entry name" value="ARABINOSE-BINDING PROTEIN-RELATED"/>
    <property type="match status" value="1"/>
</dbReference>
<dbReference type="AlphaFoldDB" id="A0AAE3N889"/>
<keyword evidence="9" id="KW-1185">Reference proteome</keyword>
<dbReference type="InterPro" id="IPR006059">
    <property type="entry name" value="SBP"/>
</dbReference>
<organism evidence="8 9">
    <name type="scientific">Xenophilus arseniciresistens</name>
    <dbReference type="NCBI Taxonomy" id="1283306"/>
    <lineage>
        <taxon>Bacteria</taxon>
        <taxon>Pseudomonadati</taxon>
        <taxon>Pseudomonadota</taxon>
        <taxon>Betaproteobacteria</taxon>
        <taxon>Burkholderiales</taxon>
        <taxon>Comamonadaceae</taxon>
        <taxon>Xenophilus</taxon>
    </lineage>
</organism>
<feature type="signal peptide" evidence="7">
    <location>
        <begin position="1"/>
        <end position="22"/>
    </location>
</feature>
<dbReference type="PANTHER" id="PTHR43649:SF31">
    <property type="entry name" value="SN-GLYCEROL-3-PHOSPHATE-BINDING PERIPLASMIC PROTEIN UGPB"/>
    <property type="match status" value="1"/>
</dbReference>
<evidence type="ECO:0000313" key="8">
    <source>
        <dbReference type="EMBL" id="MDA7416703.1"/>
    </source>
</evidence>
<sequence length="440" mass="47761">MRTPLLALATAMAATIAIPAQAQTEIQWWHSMTAVNNEWVNDLARQFNESQKEYKVVPTFKGNYTEGMTAAIAAFRAGNAPHILQVFEVGTATMMASKGATVPVAKVMTDAGKAFDPSSYIPAVAGYYTAPNGQMLSFPFNSSTTIFYINKDAFAKAGLNADKAPATWPEVFEAAKKLKASGHSCPMTLAWQGWTQLESFSTWHNVEFATEQNGLSKDGYKARMKINSPLHVKHIENLAAAAKAGEFVYKGRGSDAQASFTSGECAMIQTSSGFYGDVAKNAKFKYGLAALPYYPDVKGAPQNTVIGGASLWVMAGKKPAEYKGVAEFFNFLSQTKVQAASHQRTGYLPITLAAYDLTDKSGFYQKNPGTDVAVTQMIRKTTDKSRGIRLGNYVQIRTIEDEELEQVWAGKKAPKDALDAIVSRGNELLARFEAANGGKK</sequence>
<accession>A0AAE3N889</accession>
<dbReference type="InterPro" id="IPR050490">
    <property type="entry name" value="Bact_solute-bd_prot1"/>
</dbReference>
<evidence type="ECO:0000256" key="4">
    <source>
        <dbReference type="ARBA" id="ARBA00017470"/>
    </source>
</evidence>
<keyword evidence="5" id="KW-0813">Transport</keyword>
<evidence type="ECO:0000256" key="3">
    <source>
        <dbReference type="ARBA" id="ARBA00011557"/>
    </source>
</evidence>
<dbReference type="SUPFAM" id="SSF53850">
    <property type="entry name" value="Periplasmic binding protein-like II"/>
    <property type="match status" value="1"/>
</dbReference>
<comment type="similarity">
    <text evidence="2">Belongs to the bacterial solute-binding protein 1 family.</text>
</comment>
<protein>
    <recommendedName>
        <fullName evidence="4">sn-glycerol-3-phosphate-binding periplasmic protein UgpB</fullName>
    </recommendedName>
</protein>